<protein>
    <submittedName>
        <fullName evidence="1">Tetratricopeptide (TPR) repeat protein</fullName>
    </submittedName>
</protein>
<evidence type="ECO:0000313" key="1">
    <source>
        <dbReference type="EMBL" id="MBE1460487.1"/>
    </source>
</evidence>
<name>A0ABR9HNA1_9ACTN</name>
<reference evidence="1 2" key="1">
    <citation type="submission" date="2020-10" db="EMBL/GenBank/DDBJ databases">
        <title>Sequencing the genomes of 1000 actinobacteria strains.</title>
        <authorList>
            <person name="Klenk H.-P."/>
        </authorList>
    </citation>
    <scope>NUCLEOTIDE SEQUENCE [LARGE SCALE GENOMIC DNA]</scope>
    <source>
        <strain evidence="1 2">DSM 45157</strain>
    </source>
</reference>
<organism evidence="1 2">
    <name type="scientific">Nocardiopsis terrae</name>
    <dbReference type="NCBI Taxonomy" id="372655"/>
    <lineage>
        <taxon>Bacteria</taxon>
        <taxon>Bacillati</taxon>
        <taxon>Actinomycetota</taxon>
        <taxon>Actinomycetes</taxon>
        <taxon>Streptosporangiales</taxon>
        <taxon>Nocardiopsidaceae</taxon>
        <taxon>Nocardiopsis</taxon>
    </lineage>
</organism>
<accession>A0ABR9HNA1</accession>
<gene>
    <name evidence="1" type="ORF">H4W79_004701</name>
</gene>
<comment type="caution">
    <text evidence="1">The sequence shown here is derived from an EMBL/GenBank/DDBJ whole genome shotgun (WGS) entry which is preliminary data.</text>
</comment>
<dbReference type="InterPro" id="IPR011990">
    <property type="entry name" value="TPR-like_helical_dom_sf"/>
</dbReference>
<keyword evidence="2" id="KW-1185">Reference proteome</keyword>
<dbReference type="Gene3D" id="1.25.40.10">
    <property type="entry name" value="Tetratricopeptide repeat domain"/>
    <property type="match status" value="1"/>
</dbReference>
<dbReference type="RefSeq" id="WP_191267526.1">
    <property type="nucleotide sequence ID" value="NZ_BMXJ01000001.1"/>
</dbReference>
<dbReference type="SUPFAM" id="SSF48452">
    <property type="entry name" value="TPR-like"/>
    <property type="match status" value="1"/>
</dbReference>
<sequence>MSAPTLDDTDRVTGELIDTYLPIAQEADHRINPRRWRLADYSAAEQGSVFRSYEDALQWMDSSASIIRGCIRIANTLGRREESWQYAEATQSFFRVRKDFRSWRISHEVAEESARGCGPTAHARMLASLGECHIWLEDIGVAEAYLQRARALWIKGRHVLGEASCLEALCMVEMKKGNPPKARQHASTARDMFSGQARERGVVLATRRVGETYLAEQDHRQALKSLEHAYDWFRDTGDVYQQVRTGRSLVAALRGSGRSDEANRVLQDLVGLAESIGAHTDAEELSRMTKPVTTEA</sequence>
<proteinExistence type="predicted"/>
<evidence type="ECO:0000313" key="2">
    <source>
        <dbReference type="Proteomes" id="UP000598217"/>
    </source>
</evidence>
<dbReference type="Proteomes" id="UP000598217">
    <property type="component" value="Unassembled WGS sequence"/>
</dbReference>
<dbReference type="EMBL" id="JADBDY010000001">
    <property type="protein sequence ID" value="MBE1460487.1"/>
    <property type="molecule type" value="Genomic_DNA"/>
</dbReference>